<dbReference type="CDD" id="cd00075">
    <property type="entry name" value="HATPase"/>
    <property type="match status" value="1"/>
</dbReference>
<dbReference type="EC" id="2.7.13.3" evidence="2"/>
<keyword evidence="3" id="KW-0597">Phosphoprotein</keyword>
<proteinExistence type="predicted"/>
<gene>
    <name evidence="10" type="ORF">AMET1_1359</name>
</gene>
<keyword evidence="4" id="KW-0808">Transferase</keyword>
<comment type="catalytic activity">
    <reaction evidence="1">
        <text>ATP + protein L-histidine = ADP + protein N-phospho-L-histidine.</text>
        <dbReference type="EC" id="2.7.13.3"/>
    </reaction>
</comment>
<dbReference type="SMART" id="SM00086">
    <property type="entry name" value="PAC"/>
    <property type="match status" value="2"/>
</dbReference>
<dbReference type="SUPFAM" id="SSF55890">
    <property type="entry name" value="Sporulation response regulatory protein Spo0B"/>
    <property type="match status" value="1"/>
</dbReference>
<evidence type="ECO:0000256" key="4">
    <source>
        <dbReference type="ARBA" id="ARBA00022679"/>
    </source>
</evidence>
<sequence>MEPNTPKQEISKDFKLKKLISYYNTDQQLVWANEEYHKEFGLKLSDIKNKECHKTWMDNAKPCKECPVSKALKTEEVEKRELSMVDEDSSWIVQATPIKNNEGDINGVVKTAFNTTLIQEIKEKYEIIKKASNNGICIFQNNELKFVNNALLKITGYTREELKKSNYFKLIHPEHREKIKKAKQKALKNQFDQLQDKYELRFLNKDKKYIWIQLNLTNIKYNGKPAILSEVTDISEIKKGKPRYQSMIENLNEVIYILDTKAQIKYVSPNAEEITGYTIQELKQKNYIDLVHPQDVKGRIKHFQKALSGEAEPTDYRFITKNGEIRWVRTQARPATKNGEIIGVQGVLTDITDLKKAKKREEFIHSLLRHDVQNKIQIIHGYSQLLNNLNIPKEAEEYIEKTKKAAEEATEIIEKVRTLRKAQKEEIKPINLNTAIQKSINLIQPVAETKKIKIKHQPTQKTQLVKASPILDRALYNILENAVKHSKANKIQIHLKTTKNTTTCIIEDNGKGIPNDQKNNVLQKGYTTNPKKGTGLGLFLVKTLIETYGGNIQVKDSKLGGAKFEIQLQKTTKTT</sequence>
<dbReference type="GO" id="GO:0000155">
    <property type="term" value="F:phosphorelay sensor kinase activity"/>
    <property type="evidence" value="ECO:0007669"/>
    <property type="project" value="InterPro"/>
</dbReference>
<reference evidence="10 11" key="1">
    <citation type="submission" date="2016-12" db="EMBL/GenBank/DDBJ databases">
        <title>Discovery of methanogenic haloarchaea.</title>
        <authorList>
            <person name="Sorokin D.Y."/>
            <person name="Makarova K.S."/>
            <person name="Abbas B."/>
            <person name="Ferrer M."/>
            <person name="Golyshin P.N."/>
        </authorList>
    </citation>
    <scope>NUCLEOTIDE SEQUENCE [LARGE SCALE GENOMIC DNA]</scope>
    <source>
        <strain evidence="10">AMET1</strain>
    </source>
</reference>
<dbReference type="Pfam" id="PF02518">
    <property type="entry name" value="HATPase_c"/>
    <property type="match status" value="1"/>
</dbReference>
<dbReference type="Gene3D" id="3.30.450.20">
    <property type="entry name" value="PAS domain"/>
    <property type="match status" value="3"/>
</dbReference>
<dbReference type="Gene3D" id="3.30.565.10">
    <property type="entry name" value="Histidine kinase-like ATPase, C-terminal domain"/>
    <property type="match status" value="1"/>
</dbReference>
<dbReference type="CDD" id="cd00130">
    <property type="entry name" value="PAS"/>
    <property type="match status" value="2"/>
</dbReference>
<dbReference type="PROSITE" id="PS50109">
    <property type="entry name" value="HIS_KIN"/>
    <property type="match status" value="1"/>
</dbReference>
<dbReference type="PRINTS" id="PR00344">
    <property type="entry name" value="BCTRLSENSOR"/>
</dbReference>
<dbReference type="OrthoDB" id="342253at2157"/>
<keyword evidence="5 10" id="KW-0418">Kinase</keyword>
<dbReference type="PROSITE" id="PS50112">
    <property type="entry name" value="PAS"/>
    <property type="match status" value="2"/>
</dbReference>
<name>A0A1Y3GDQ4_9EURY</name>
<dbReference type="InterPro" id="IPR013656">
    <property type="entry name" value="PAS_4"/>
</dbReference>
<dbReference type="InterPro" id="IPR001610">
    <property type="entry name" value="PAC"/>
</dbReference>
<dbReference type="RefSeq" id="WP_086637715.1">
    <property type="nucleotide sequence ID" value="NZ_MRZU01000004.1"/>
</dbReference>
<evidence type="ECO:0000259" key="7">
    <source>
        <dbReference type="PROSITE" id="PS50109"/>
    </source>
</evidence>
<keyword evidence="6" id="KW-0175">Coiled coil</keyword>
<dbReference type="InterPro" id="IPR003594">
    <property type="entry name" value="HATPase_dom"/>
</dbReference>
<dbReference type="InterPro" id="IPR005467">
    <property type="entry name" value="His_kinase_dom"/>
</dbReference>
<feature type="domain" description="PAC" evidence="9">
    <location>
        <begin position="312"/>
        <end position="363"/>
    </location>
</feature>
<feature type="domain" description="PAS" evidence="8">
    <location>
        <begin position="141"/>
        <end position="190"/>
    </location>
</feature>
<dbReference type="PANTHER" id="PTHR43304:SF1">
    <property type="entry name" value="PAC DOMAIN-CONTAINING PROTEIN"/>
    <property type="match status" value="1"/>
</dbReference>
<evidence type="ECO:0000256" key="6">
    <source>
        <dbReference type="SAM" id="Coils"/>
    </source>
</evidence>
<dbReference type="PANTHER" id="PTHR43304">
    <property type="entry name" value="PHYTOCHROME-LIKE PROTEIN CPH1"/>
    <property type="match status" value="1"/>
</dbReference>
<evidence type="ECO:0000313" key="11">
    <source>
        <dbReference type="Proteomes" id="UP000195137"/>
    </source>
</evidence>
<dbReference type="NCBIfam" id="TIGR00229">
    <property type="entry name" value="sensory_box"/>
    <property type="match status" value="2"/>
</dbReference>
<dbReference type="InterPro" id="IPR013655">
    <property type="entry name" value="PAS_fold_3"/>
</dbReference>
<keyword evidence="11" id="KW-1185">Reference proteome</keyword>
<evidence type="ECO:0000313" key="10">
    <source>
        <dbReference type="EMBL" id="OUJ18443.1"/>
    </source>
</evidence>
<dbReference type="EMBL" id="MRZU01000004">
    <property type="protein sequence ID" value="OUJ18443.1"/>
    <property type="molecule type" value="Genomic_DNA"/>
</dbReference>
<dbReference type="InterPro" id="IPR000700">
    <property type="entry name" value="PAS-assoc_C"/>
</dbReference>
<dbReference type="InterPro" id="IPR000014">
    <property type="entry name" value="PAS"/>
</dbReference>
<evidence type="ECO:0000256" key="1">
    <source>
        <dbReference type="ARBA" id="ARBA00000085"/>
    </source>
</evidence>
<dbReference type="SMART" id="SM00091">
    <property type="entry name" value="PAS"/>
    <property type="match status" value="2"/>
</dbReference>
<dbReference type="PROSITE" id="PS50113">
    <property type="entry name" value="PAC"/>
    <property type="match status" value="1"/>
</dbReference>
<dbReference type="InterPro" id="IPR035965">
    <property type="entry name" value="PAS-like_dom_sf"/>
</dbReference>
<evidence type="ECO:0000259" key="9">
    <source>
        <dbReference type="PROSITE" id="PS50113"/>
    </source>
</evidence>
<feature type="coiled-coil region" evidence="6">
    <location>
        <begin position="399"/>
        <end position="426"/>
    </location>
</feature>
<protein>
    <recommendedName>
        <fullName evidence="2">histidine kinase</fullName>
        <ecNumber evidence="2">2.7.13.3</ecNumber>
    </recommendedName>
</protein>
<evidence type="ECO:0000256" key="5">
    <source>
        <dbReference type="ARBA" id="ARBA00022777"/>
    </source>
</evidence>
<evidence type="ECO:0000256" key="3">
    <source>
        <dbReference type="ARBA" id="ARBA00022553"/>
    </source>
</evidence>
<dbReference type="Proteomes" id="UP000195137">
    <property type="component" value="Unassembled WGS sequence"/>
</dbReference>
<dbReference type="SMART" id="SM00387">
    <property type="entry name" value="HATPase_c"/>
    <property type="match status" value="1"/>
</dbReference>
<dbReference type="InterPro" id="IPR004358">
    <property type="entry name" value="Sig_transdc_His_kin-like_C"/>
</dbReference>
<accession>A0A1Y3GDQ4</accession>
<dbReference type="SUPFAM" id="SSF55785">
    <property type="entry name" value="PYP-like sensor domain (PAS domain)"/>
    <property type="match status" value="3"/>
</dbReference>
<dbReference type="InterPro" id="IPR052162">
    <property type="entry name" value="Sensor_kinase/Photoreceptor"/>
</dbReference>
<feature type="domain" description="PAS" evidence="8">
    <location>
        <begin position="240"/>
        <end position="310"/>
    </location>
</feature>
<dbReference type="InterPro" id="IPR016120">
    <property type="entry name" value="Sig_transdc_His_kin_SpoOB"/>
</dbReference>
<comment type="caution">
    <text evidence="10">The sequence shown here is derived from an EMBL/GenBank/DDBJ whole genome shotgun (WGS) entry which is preliminary data.</text>
</comment>
<evidence type="ECO:0000259" key="8">
    <source>
        <dbReference type="PROSITE" id="PS50112"/>
    </source>
</evidence>
<dbReference type="Pfam" id="PF08447">
    <property type="entry name" value="PAS_3"/>
    <property type="match status" value="2"/>
</dbReference>
<dbReference type="Gene3D" id="1.10.287.130">
    <property type="match status" value="1"/>
</dbReference>
<dbReference type="Pfam" id="PF08448">
    <property type="entry name" value="PAS_4"/>
    <property type="match status" value="1"/>
</dbReference>
<dbReference type="AlphaFoldDB" id="A0A1Y3GDQ4"/>
<organism evidence="10 11">
    <name type="scientific">Methanonatronarchaeum thermophilum</name>
    <dbReference type="NCBI Taxonomy" id="1927129"/>
    <lineage>
        <taxon>Archaea</taxon>
        <taxon>Methanobacteriati</taxon>
        <taxon>Methanobacteriota</taxon>
        <taxon>Methanonatronarchaeia</taxon>
        <taxon>Methanonatronarchaeales</taxon>
        <taxon>Methanonatronarchaeaceae</taxon>
        <taxon>Methanonatronarchaeum</taxon>
    </lineage>
</organism>
<evidence type="ECO:0000256" key="2">
    <source>
        <dbReference type="ARBA" id="ARBA00012438"/>
    </source>
</evidence>
<dbReference type="InterPro" id="IPR036890">
    <property type="entry name" value="HATPase_C_sf"/>
</dbReference>
<dbReference type="SUPFAM" id="SSF55874">
    <property type="entry name" value="ATPase domain of HSP90 chaperone/DNA topoisomerase II/histidine kinase"/>
    <property type="match status" value="1"/>
</dbReference>
<feature type="domain" description="Histidine kinase" evidence="7">
    <location>
        <begin position="367"/>
        <end position="572"/>
    </location>
</feature>